<gene>
    <name evidence="2" type="ORF">MONBRDRAFT_30053</name>
</gene>
<feature type="region of interest" description="Disordered" evidence="1">
    <location>
        <begin position="215"/>
        <end position="251"/>
    </location>
</feature>
<dbReference type="AlphaFoldDB" id="A9VCW1"/>
<reference evidence="2 3" key="1">
    <citation type="journal article" date="2008" name="Nature">
        <title>The genome of the choanoflagellate Monosiga brevicollis and the origin of metazoans.</title>
        <authorList>
            <consortium name="JGI Sequencing"/>
            <person name="King N."/>
            <person name="Westbrook M.J."/>
            <person name="Young S.L."/>
            <person name="Kuo A."/>
            <person name="Abedin M."/>
            <person name="Chapman J."/>
            <person name="Fairclough S."/>
            <person name="Hellsten U."/>
            <person name="Isogai Y."/>
            <person name="Letunic I."/>
            <person name="Marr M."/>
            <person name="Pincus D."/>
            <person name="Putnam N."/>
            <person name="Rokas A."/>
            <person name="Wright K.J."/>
            <person name="Zuzow R."/>
            <person name="Dirks W."/>
            <person name="Good M."/>
            <person name="Goodstein D."/>
            <person name="Lemons D."/>
            <person name="Li W."/>
            <person name="Lyons J.B."/>
            <person name="Morris A."/>
            <person name="Nichols S."/>
            <person name="Richter D.J."/>
            <person name="Salamov A."/>
            <person name="Bork P."/>
            <person name="Lim W.A."/>
            <person name="Manning G."/>
            <person name="Miller W.T."/>
            <person name="McGinnis W."/>
            <person name="Shapiro H."/>
            <person name="Tjian R."/>
            <person name="Grigoriev I.V."/>
            <person name="Rokhsar D."/>
        </authorList>
    </citation>
    <scope>NUCLEOTIDE SEQUENCE [LARGE SCALE GENOMIC DNA]</scope>
    <source>
        <strain evidence="3">MX1 / ATCC 50154</strain>
    </source>
</reference>
<dbReference type="KEGG" id="mbr:MONBRDRAFT_30053"/>
<dbReference type="InterPro" id="IPR036940">
    <property type="entry name" value="PI3/4_kinase_cat_sf"/>
</dbReference>
<dbReference type="GO" id="GO:0048015">
    <property type="term" value="P:phosphatidylinositol-mediated signaling"/>
    <property type="evidence" value="ECO:0000318"/>
    <property type="project" value="GO_Central"/>
</dbReference>
<feature type="compositionally biased region" description="Low complexity" evidence="1">
    <location>
        <begin position="171"/>
        <end position="184"/>
    </location>
</feature>
<evidence type="ECO:0000313" key="2">
    <source>
        <dbReference type="EMBL" id="EDQ84637.1"/>
    </source>
</evidence>
<dbReference type="GO" id="GO:0016020">
    <property type="term" value="C:membrane"/>
    <property type="evidence" value="ECO:0000318"/>
    <property type="project" value="GO_Central"/>
</dbReference>
<dbReference type="GO" id="GO:0034272">
    <property type="term" value="C:phosphatidylinositol 3-kinase complex, class III, type II"/>
    <property type="evidence" value="ECO:0000318"/>
    <property type="project" value="GO_Central"/>
</dbReference>
<feature type="region of interest" description="Disordered" evidence="1">
    <location>
        <begin position="166"/>
        <end position="186"/>
    </location>
</feature>
<dbReference type="GO" id="GO:0005777">
    <property type="term" value="C:peroxisome"/>
    <property type="evidence" value="ECO:0000318"/>
    <property type="project" value="GO_Central"/>
</dbReference>
<organism evidence="2 3">
    <name type="scientific">Monosiga brevicollis</name>
    <name type="common">Choanoflagellate</name>
    <dbReference type="NCBI Taxonomy" id="81824"/>
    <lineage>
        <taxon>Eukaryota</taxon>
        <taxon>Choanoflagellata</taxon>
        <taxon>Craspedida</taxon>
        <taxon>Salpingoecidae</taxon>
        <taxon>Monosiga</taxon>
    </lineage>
</organism>
<evidence type="ECO:0000256" key="1">
    <source>
        <dbReference type="SAM" id="MobiDB-lite"/>
    </source>
</evidence>
<dbReference type="GO" id="GO:0005737">
    <property type="term" value="C:cytoplasm"/>
    <property type="evidence" value="ECO:0000318"/>
    <property type="project" value="GO_Central"/>
</dbReference>
<dbReference type="GO" id="GO:0000407">
    <property type="term" value="C:phagophore assembly site"/>
    <property type="evidence" value="ECO:0000318"/>
    <property type="project" value="GO_Central"/>
</dbReference>
<dbReference type="Proteomes" id="UP000001357">
    <property type="component" value="Unassembled WGS sequence"/>
</dbReference>
<sequence length="512" mass="57342">MDHCDAIEKLRSAGHARVNIEGCNDSVFNFISQASLDELTPLLQRLREFQVTEQTQLPYTCTGFLQLDSDCYHRAEILSQFSSSAAPLLVDLYTIGDERKHQFVYKREDLDDDTFVASMFVVLNRLLDKLKVDSSHRLGSTNAYMTMAPDVIDVDQVFEAQAKGYTSQDMLSKPPDSDSSPLPSANQATLSVVKKYRNFAELPEMDLDKIGESEAQEMETTAQDVDDHDDEMDDASSSPPPKKEPRSSFTIQLPDLSDAVTRADFLKAHPYLRVPCYAVYSFHYAHVNSVDSKGPAPEPCGLMECVPGEPLSKFTEAEVVALLQSHKDVVALLDTLAASLAAAYFVGLRDRHYDNYMITTNGLFCHIDLGNFANERAFMDAKSISVTPTMVRAIKRFDPDAWEYVAQMAKGVMQIFQAHLEALLIQAEQLDSARFERLESYVRRHVAPKGSPEKVYRMVLRADRFRTNVKNFMHVCGGAGEQAYARPVIVLEHALKRVRACVCVCVCVCVSE</sequence>
<dbReference type="GO" id="GO:0036092">
    <property type="term" value="P:phosphatidylinositol-3-phosphate biosynthetic process"/>
    <property type="evidence" value="ECO:0000318"/>
    <property type="project" value="GO_Central"/>
</dbReference>
<dbReference type="GO" id="GO:0005768">
    <property type="term" value="C:endosome"/>
    <property type="evidence" value="ECO:0000318"/>
    <property type="project" value="GO_Central"/>
</dbReference>
<dbReference type="GeneID" id="5895811"/>
<dbReference type="InterPro" id="IPR011009">
    <property type="entry name" value="Kinase-like_dom_sf"/>
</dbReference>
<dbReference type="GO" id="GO:0000045">
    <property type="term" value="P:autophagosome assembly"/>
    <property type="evidence" value="ECO:0000318"/>
    <property type="project" value="GO_Central"/>
</dbReference>
<dbReference type="GO" id="GO:0016303">
    <property type="term" value="F:1-phosphatidylinositol-3-kinase activity"/>
    <property type="evidence" value="ECO:0000318"/>
    <property type="project" value="GO_Central"/>
</dbReference>
<accession>A9VCW1</accession>
<proteinExistence type="predicted"/>
<dbReference type="RefSeq" id="XP_001750541.1">
    <property type="nucleotide sequence ID" value="XM_001750489.1"/>
</dbReference>
<name>A9VCW1_MONBE</name>
<dbReference type="Gene3D" id="1.10.1070.11">
    <property type="entry name" value="Phosphatidylinositol 3-/4-kinase, catalytic domain"/>
    <property type="match status" value="1"/>
</dbReference>
<dbReference type="InParanoid" id="A9VCW1"/>
<dbReference type="GO" id="GO:0000425">
    <property type="term" value="P:pexophagy"/>
    <property type="evidence" value="ECO:0000318"/>
    <property type="project" value="GO_Central"/>
</dbReference>
<evidence type="ECO:0008006" key="4">
    <source>
        <dbReference type="Google" id="ProtNLM"/>
    </source>
</evidence>
<keyword evidence="3" id="KW-1185">Reference proteome</keyword>
<dbReference type="EMBL" id="CH991583">
    <property type="protein sequence ID" value="EDQ84637.1"/>
    <property type="molecule type" value="Genomic_DNA"/>
</dbReference>
<dbReference type="GO" id="GO:0034271">
    <property type="term" value="C:phosphatidylinositol 3-kinase complex, class III, type I"/>
    <property type="evidence" value="ECO:0000318"/>
    <property type="project" value="GO_Central"/>
</dbReference>
<dbReference type="SUPFAM" id="SSF56112">
    <property type="entry name" value="Protein kinase-like (PK-like)"/>
    <property type="match status" value="1"/>
</dbReference>
<evidence type="ECO:0000313" key="3">
    <source>
        <dbReference type="Proteomes" id="UP000001357"/>
    </source>
</evidence>
<feature type="compositionally biased region" description="Acidic residues" evidence="1">
    <location>
        <begin position="224"/>
        <end position="234"/>
    </location>
</feature>
<dbReference type="GO" id="GO:0006897">
    <property type="term" value="P:endocytosis"/>
    <property type="evidence" value="ECO:0000318"/>
    <property type="project" value="GO_Central"/>
</dbReference>
<protein>
    <recommendedName>
        <fullName evidence="4">PI3K/PI4K catalytic domain-containing protein</fullName>
    </recommendedName>
</protein>